<gene>
    <name evidence="2" type="ORF">SDC9_143249</name>
</gene>
<comment type="caution">
    <text evidence="2">The sequence shown here is derived from an EMBL/GenBank/DDBJ whole genome shotgun (WGS) entry which is preliminary data.</text>
</comment>
<reference evidence="2" key="1">
    <citation type="submission" date="2019-08" db="EMBL/GenBank/DDBJ databases">
        <authorList>
            <person name="Kucharzyk K."/>
            <person name="Murdoch R.W."/>
            <person name="Higgins S."/>
            <person name="Loffler F."/>
        </authorList>
    </citation>
    <scope>NUCLEOTIDE SEQUENCE</scope>
</reference>
<proteinExistence type="predicted"/>
<feature type="region of interest" description="Disordered" evidence="1">
    <location>
        <begin position="157"/>
        <end position="180"/>
    </location>
</feature>
<name>A0A645E6B0_9ZZZZ</name>
<organism evidence="2">
    <name type="scientific">bioreactor metagenome</name>
    <dbReference type="NCBI Taxonomy" id="1076179"/>
    <lineage>
        <taxon>unclassified sequences</taxon>
        <taxon>metagenomes</taxon>
        <taxon>ecological metagenomes</taxon>
    </lineage>
</organism>
<accession>A0A645E6B0</accession>
<protein>
    <recommendedName>
        <fullName evidence="3">Phage-associated protein</fullName>
    </recommendedName>
</protein>
<dbReference type="InterPro" id="IPR022595">
    <property type="entry name" value="Enc34_ssDNA-bd"/>
</dbReference>
<evidence type="ECO:0000313" key="2">
    <source>
        <dbReference type="EMBL" id="MPM96092.1"/>
    </source>
</evidence>
<dbReference type="SUPFAM" id="SSF50249">
    <property type="entry name" value="Nucleic acid-binding proteins"/>
    <property type="match status" value="1"/>
</dbReference>
<dbReference type="AlphaFoldDB" id="A0A645E6B0"/>
<dbReference type="EMBL" id="VSSQ01042503">
    <property type="protein sequence ID" value="MPM96092.1"/>
    <property type="molecule type" value="Genomic_DNA"/>
</dbReference>
<evidence type="ECO:0000256" key="1">
    <source>
        <dbReference type="SAM" id="MobiDB-lite"/>
    </source>
</evidence>
<dbReference type="InterPro" id="IPR012340">
    <property type="entry name" value="NA-bd_OB-fold"/>
</dbReference>
<feature type="compositionally biased region" description="Acidic residues" evidence="1">
    <location>
        <begin position="169"/>
        <end position="180"/>
    </location>
</feature>
<dbReference type="Pfam" id="PF10991">
    <property type="entry name" value="Enc34_ssDNA-bd"/>
    <property type="match status" value="1"/>
</dbReference>
<evidence type="ECO:0008006" key="3">
    <source>
        <dbReference type="Google" id="ProtNLM"/>
    </source>
</evidence>
<dbReference type="Gene3D" id="2.40.50.140">
    <property type="entry name" value="Nucleic acid-binding proteins"/>
    <property type="match status" value="1"/>
</dbReference>
<sequence length="180" mass="19694">MDNNNKTKVITGKVRFSYANVWEPKSINGGDEKYSVSLIISKDDTKTINEIKAAIEAAKQEGKTKFGGKIPANLKLPLRDGDIDRPDDEAYKNSYFINANSKDKPQIVDKNVKPILDQSEVYSGCYGRASISVYAFNTNGNKGIACGLGNLQKLADGEPLSGRSRAEDDFTSADDDDFLS</sequence>